<evidence type="ECO:0000256" key="3">
    <source>
        <dbReference type="ARBA" id="ARBA00010617"/>
    </source>
</evidence>
<name>A0A5C3NND5_9APHY</name>
<dbReference type="InterPro" id="IPR001128">
    <property type="entry name" value="Cyt_P450"/>
</dbReference>
<gene>
    <name evidence="12" type="ORF">K466DRAFT_579255</name>
</gene>
<dbReference type="InterPro" id="IPR036396">
    <property type="entry name" value="Cyt_P450_sf"/>
</dbReference>
<dbReference type="InParanoid" id="A0A5C3NND5"/>
<dbReference type="InterPro" id="IPR050364">
    <property type="entry name" value="Cytochrome_P450_fung"/>
</dbReference>
<comment type="cofactor">
    <cofactor evidence="1">
        <name>heme</name>
        <dbReference type="ChEBI" id="CHEBI:30413"/>
    </cofactor>
</comment>
<keyword evidence="8" id="KW-0560">Oxidoreductase</keyword>
<evidence type="ECO:0000256" key="5">
    <source>
        <dbReference type="ARBA" id="ARBA00022692"/>
    </source>
</evidence>
<dbReference type="PANTHER" id="PTHR46300">
    <property type="entry name" value="P450, PUTATIVE (EUROFUNG)-RELATED-RELATED"/>
    <property type="match status" value="1"/>
</dbReference>
<keyword evidence="4" id="KW-0349">Heme</keyword>
<evidence type="ECO:0000256" key="2">
    <source>
        <dbReference type="ARBA" id="ARBA00004370"/>
    </source>
</evidence>
<dbReference type="PANTHER" id="PTHR46300:SF2">
    <property type="entry name" value="CYTOCHROME P450 MONOOXYGENASE ALNH-RELATED"/>
    <property type="match status" value="1"/>
</dbReference>
<reference evidence="12 13" key="1">
    <citation type="journal article" date="2019" name="Nat. Ecol. Evol.">
        <title>Megaphylogeny resolves global patterns of mushroom evolution.</title>
        <authorList>
            <person name="Varga T."/>
            <person name="Krizsan K."/>
            <person name="Foldi C."/>
            <person name="Dima B."/>
            <person name="Sanchez-Garcia M."/>
            <person name="Sanchez-Ramirez S."/>
            <person name="Szollosi G.J."/>
            <person name="Szarkandi J.G."/>
            <person name="Papp V."/>
            <person name="Albert L."/>
            <person name="Andreopoulos W."/>
            <person name="Angelini C."/>
            <person name="Antonin V."/>
            <person name="Barry K.W."/>
            <person name="Bougher N.L."/>
            <person name="Buchanan P."/>
            <person name="Buyck B."/>
            <person name="Bense V."/>
            <person name="Catcheside P."/>
            <person name="Chovatia M."/>
            <person name="Cooper J."/>
            <person name="Damon W."/>
            <person name="Desjardin D."/>
            <person name="Finy P."/>
            <person name="Geml J."/>
            <person name="Haridas S."/>
            <person name="Hughes K."/>
            <person name="Justo A."/>
            <person name="Karasinski D."/>
            <person name="Kautmanova I."/>
            <person name="Kiss B."/>
            <person name="Kocsube S."/>
            <person name="Kotiranta H."/>
            <person name="LaButti K.M."/>
            <person name="Lechner B.E."/>
            <person name="Liimatainen K."/>
            <person name="Lipzen A."/>
            <person name="Lukacs Z."/>
            <person name="Mihaltcheva S."/>
            <person name="Morgado L.N."/>
            <person name="Niskanen T."/>
            <person name="Noordeloos M.E."/>
            <person name="Ohm R.A."/>
            <person name="Ortiz-Santana B."/>
            <person name="Ovrebo C."/>
            <person name="Racz N."/>
            <person name="Riley R."/>
            <person name="Savchenko A."/>
            <person name="Shiryaev A."/>
            <person name="Soop K."/>
            <person name="Spirin V."/>
            <person name="Szebenyi C."/>
            <person name="Tomsovsky M."/>
            <person name="Tulloss R.E."/>
            <person name="Uehling J."/>
            <person name="Grigoriev I.V."/>
            <person name="Vagvolgyi C."/>
            <person name="Papp T."/>
            <person name="Martin F.M."/>
            <person name="Miettinen O."/>
            <person name="Hibbett D.S."/>
            <person name="Nagy L.G."/>
        </authorList>
    </citation>
    <scope>NUCLEOTIDE SEQUENCE [LARGE SCALE GENOMIC DNA]</scope>
    <source>
        <strain evidence="12 13">HHB13444</strain>
    </source>
</reference>
<comment type="similarity">
    <text evidence="3">Belongs to the cytochrome P450 family.</text>
</comment>
<evidence type="ECO:0000256" key="4">
    <source>
        <dbReference type="ARBA" id="ARBA00022617"/>
    </source>
</evidence>
<dbReference type="AlphaFoldDB" id="A0A5C3NND5"/>
<evidence type="ECO:0000256" key="11">
    <source>
        <dbReference type="ARBA" id="ARBA00023136"/>
    </source>
</evidence>
<accession>A0A5C3NND5</accession>
<evidence type="ECO:0000313" key="12">
    <source>
        <dbReference type="EMBL" id="TFK79161.1"/>
    </source>
</evidence>
<sequence>MPKICDLRRLSAPGLPFAGVALQIPSDKQWLKFHEWIRRYGAIYSDRPDAVIMAGELSQFIGPRACQDLHILSMLEEETHRLMLRFLDDPQNFYRHPREYVPMSTRLDQGKNPDPLVRVVDIAMQGFAKASEPGAFLVDNFPALRYAGGLRRLRGGSWMYDLPYVFVKGEMEAERARTSFTSSYLEEKRMPTPADEELVKAAAASLSHSGFGDPHSYAQTPSSMTAFILAVTQDDVYRGYLIPKGAVVWANIWSMMHDPAVFPDPHEFRPERICPGMFFATNSVFIGIATTLYVFDITKSKDDSGEEIVPEVDFQSFISHPVLFKCQIAPPSEEAAALIRTAVSQA</sequence>
<keyword evidence="10" id="KW-0503">Monooxygenase</keyword>
<proteinExistence type="inferred from homology"/>
<evidence type="ECO:0000256" key="9">
    <source>
        <dbReference type="ARBA" id="ARBA00023004"/>
    </source>
</evidence>
<keyword evidence="5" id="KW-0812">Transmembrane</keyword>
<dbReference type="GO" id="GO:0004497">
    <property type="term" value="F:monooxygenase activity"/>
    <property type="evidence" value="ECO:0007669"/>
    <property type="project" value="UniProtKB-KW"/>
</dbReference>
<evidence type="ECO:0000256" key="1">
    <source>
        <dbReference type="ARBA" id="ARBA00001971"/>
    </source>
</evidence>
<dbReference type="EMBL" id="ML212143">
    <property type="protein sequence ID" value="TFK79161.1"/>
    <property type="molecule type" value="Genomic_DNA"/>
</dbReference>
<dbReference type="STRING" id="1314778.A0A5C3NND5"/>
<evidence type="ECO:0000256" key="6">
    <source>
        <dbReference type="ARBA" id="ARBA00022723"/>
    </source>
</evidence>
<protein>
    <submittedName>
        <fullName evidence="12">Cytochrome P450</fullName>
    </submittedName>
</protein>
<keyword evidence="9" id="KW-0408">Iron</keyword>
<dbReference type="GO" id="GO:0005506">
    <property type="term" value="F:iron ion binding"/>
    <property type="evidence" value="ECO:0007669"/>
    <property type="project" value="InterPro"/>
</dbReference>
<dbReference type="GO" id="GO:0016020">
    <property type="term" value="C:membrane"/>
    <property type="evidence" value="ECO:0007669"/>
    <property type="project" value="UniProtKB-SubCell"/>
</dbReference>
<dbReference type="GO" id="GO:0016705">
    <property type="term" value="F:oxidoreductase activity, acting on paired donors, with incorporation or reduction of molecular oxygen"/>
    <property type="evidence" value="ECO:0007669"/>
    <property type="project" value="InterPro"/>
</dbReference>
<dbReference type="Gene3D" id="1.10.630.10">
    <property type="entry name" value="Cytochrome P450"/>
    <property type="match status" value="1"/>
</dbReference>
<keyword evidence="7" id="KW-1133">Transmembrane helix</keyword>
<keyword evidence="11" id="KW-0472">Membrane</keyword>
<evidence type="ECO:0000256" key="8">
    <source>
        <dbReference type="ARBA" id="ARBA00023002"/>
    </source>
</evidence>
<keyword evidence="6" id="KW-0479">Metal-binding</keyword>
<evidence type="ECO:0000256" key="7">
    <source>
        <dbReference type="ARBA" id="ARBA00022989"/>
    </source>
</evidence>
<dbReference type="Proteomes" id="UP000308197">
    <property type="component" value="Unassembled WGS sequence"/>
</dbReference>
<keyword evidence="13" id="KW-1185">Reference proteome</keyword>
<dbReference type="SUPFAM" id="SSF48264">
    <property type="entry name" value="Cytochrome P450"/>
    <property type="match status" value="1"/>
</dbReference>
<dbReference type="Pfam" id="PF00067">
    <property type="entry name" value="p450"/>
    <property type="match status" value="1"/>
</dbReference>
<evidence type="ECO:0000313" key="13">
    <source>
        <dbReference type="Proteomes" id="UP000308197"/>
    </source>
</evidence>
<organism evidence="12 13">
    <name type="scientific">Polyporus arcularius HHB13444</name>
    <dbReference type="NCBI Taxonomy" id="1314778"/>
    <lineage>
        <taxon>Eukaryota</taxon>
        <taxon>Fungi</taxon>
        <taxon>Dikarya</taxon>
        <taxon>Basidiomycota</taxon>
        <taxon>Agaricomycotina</taxon>
        <taxon>Agaricomycetes</taxon>
        <taxon>Polyporales</taxon>
        <taxon>Polyporaceae</taxon>
        <taxon>Polyporus</taxon>
    </lineage>
</organism>
<comment type="subcellular location">
    <subcellularLocation>
        <location evidence="2">Membrane</location>
    </subcellularLocation>
</comment>
<evidence type="ECO:0000256" key="10">
    <source>
        <dbReference type="ARBA" id="ARBA00023033"/>
    </source>
</evidence>
<dbReference type="GO" id="GO:0020037">
    <property type="term" value="F:heme binding"/>
    <property type="evidence" value="ECO:0007669"/>
    <property type="project" value="InterPro"/>
</dbReference>